<feature type="chain" id="PRO_5006414057" evidence="2">
    <location>
        <begin position="33"/>
        <end position="234"/>
    </location>
</feature>
<reference evidence="3 4" key="1">
    <citation type="journal article" date="2015" name="Genome Announc.">
        <title>Expanding the biotechnology potential of lactobacilli through comparative genomics of 213 strains and associated genera.</title>
        <authorList>
            <person name="Sun Z."/>
            <person name="Harris H.M."/>
            <person name="McCann A."/>
            <person name="Guo C."/>
            <person name="Argimon S."/>
            <person name="Zhang W."/>
            <person name="Yang X."/>
            <person name="Jeffery I.B."/>
            <person name="Cooney J.C."/>
            <person name="Kagawa T.F."/>
            <person name="Liu W."/>
            <person name="Song Y."/>
            <person name="Salvetti E."/>
            <person name="Wrobel A."/>
            <person name="Rasinkangas P."/>
            <person name="Parkhill J."/>
            <person name="Rea M.C."/>
            <person name="O'Sullivan O."/>
            <person name="Ritari J."/>
            <person name="Douillard F.P."/>
            <person name="Paul Ross R."/>
            <person name="Yang R."/>
            <person name="Briner A.E."/>
            <person name="Felis G.E."/>
            <person name="de Vos W.M."/>
            <person name="Barrangou R."/>
            <person name="Klaenhammer T.R."/>
            <person name="Caufield P.W."/>
            <person name="Cui Y."/>
            <person name="Zhang H."/>
            <person name="O'Toole P.W."/>
        </authorList>
    </citation>
    <scope>NUCLEOTIDE SEQUENCE [LARGE SCALE GENOMIC DNA]</scope>
    <source>
        <strain evidence="3 4">DSM 5707</strain>
    </source>
</reference>
<comment type="caution">
    <text evidence="3">The sequence shown here is derived from an EMBL/GenBank/DDBJ whole genome shotgun (WGS) entry which is preliminary data.</text>
</comment>
<organism evidence="3 4">
    <name type="scientific">Lentilactobacillus parabuchneri DSM 5707 = NBRC 107865</name>
    <dbReference type="NCBI Taxonomy" id="1423784"/>
    <lineage>
        <taxon>Bacteria</taxon>
        <taxon>Bacillati</taxon>
        <taxon>Bacillota</taxon>
        <taxon>Bacilli</taxon>
        <taxon>Lactobacillales</taxon>
        <taxon>Lactobacillaceae</taxon>
        <taxon>Lentilactobacillus</taxon>
    </lineage>
</organism>
<evidence type="ECO:0000256" key="1">
    <source>
        <dbReference type="SAM" id="MobiDB-lite"/>
    </source>
</evidence>
<dbReference type="GeneID" id="69802841"/>
<dbReference type="AlphaFoldDB" id="A0A0R1YZ94"/>
<feature type="region of interest" description="Disordered" evidence="1">
    <location>
        <begin position="185"/>
        <end position="205"/>
    </location>
</feature>
<evidence type="ECO:0000256" key="2">
    <source>
        <dbReference type="SAM" id="SignalP"/>
    </source>
</evidence>
<sequence length="234" mass="26328">MKQLDKKLIGTTLGVASLLLTMTIIGTTPTHAADTFAKNEISGPKGYFKSDKAQFSFYWKYLKTNKGVQTILIFGDFKQPQLQIGMPVLNTISKDRKTFTSQYKFVSNKGKLLNQKFYFPIIKLSDATYQIHLAYHNGARVPSATGKAYVFTKTSKSPATTYANKYSKPSLTKQYTAQLEKSAEKQYRQQRAKGKNVANPAKNKTVQKKIKAKVNSAVKKNVKQLIKGFNYDVK</sequence>
<protein>
    <submittedName>
        <fullName evidence="3">Uncharacterized protein</fullName>
    </submittedName>
</protein>
<dbReference type="EMBL" id="AZGK01000002">
    <property type="protein sequence ID" value="KRM47381.1"/>
    <property type="molecule type" value="Genomic_DNA"/>
</dbReference>
<evidence type="ECO:0000313" key="4">
    <source>
        <dbReference type="Proteomes" id="UP000051957"/>
    </source>
</evidence>
<dbReference type="RefSeq" id="WP_057909467.1">
    <property type="nucleotide sequence ID" value="NZ_AZGK01000002.1"/>
</dbReference>
<gene>
    <name evidence="3" type="ORF">FC51_GL001083</name>
</gene>
<feature type="signal peptide" evidence="2">
    <location>
        <begin position="1"/>
        <end position="32"/>
    </location>
</feature>
<dbReference type="Proteomes" id="UP000051957">
    <property type="component" value="Unassembled WGS sequence"/>
</dbReference>
<evidence type="ECO:0000313" key="3">
    <source>
        <dbReference type="EMBL" id="KRM47381.1"/>
    </source>
</evidence>
<keyword evidence="2" id="KW-0732">Signal</keyword>
<accession>A0A0R1YZ94</accession>
<proteinExistence type="predicted"/>
<name>A0A0R1YZ94_9LACO</name>
<dbReference type="PATRIC" id="fig|1423784.4.peg.1092"/>